<feature type="disulfide bond" evidence="5">
    <location>
        <begin position="65"/>
        <end position="74"/>
    </location>
</feature>
<keyword evidence="6" id="KW-0472">Membrane</keyword>
<keyword evidence="2 6" id="KW-0245">EGF-like domain</keyword>
<dbReference type="EMBL" id="JANEYG010000004">
    <property type="protein sequence ID" value="KAJ8923685.1"/>
    <property type="molecule type" value="Genomic_DNA"/>
</dbReference>
<evidence type="ECO:0000256" key="1">
    <source>
        <dbReference type="ARBA" id="ARBA00022473"/>
    </source>
</evidence>
<proteinExistence type="predicted"/>
<evidence type="ECO:0000313" key="9">
    <source>
        <dbReference type="Proteomes" id="UP001159042"/>
    </source>
</evidence>
<accession>A0AAV8WBU1</accession>
<evidence type="ECO:0000256" key="3">
    <source>
        <dbReference type="ARBA" id="ARBA00022737"/>
    </source>
</evidence>
<dbReference type="Pfam" id="PF01414">
    <property type="entry name" value="DSL"/>
    <property type="match status" value="1"/>
</dbReference>
<dbReference type="Gene3D" id="2.10.25.140">
    <property type="match status" value="1"/>
</dbReference>
<dbReference type="GO" id="GO:0090596">
    <property type="term" value="P:sensory organ morphogenesis"/>
    <property type="evidence" value="ECO:0007669"/>
    <property type="project" value="UniProtKB-ARBA"/>
</dbReference>
<feature type="disulfide bond" evidence="5">
    <location>
        <begin position="32"/>
        <end position="41"/>
    </location>
</feature>
<evidence type="ECO:0000313" key="8">
    <source>
        <dbReference type="EMBL" id="KAJ8923685.1"/>
    </source>
</evidence>
<keyword evidence="4 5" id="KW-1015">Disulfide bond</keyword>
<comment type="subcellular location">
    <subcellularLocation>
        <location evidence="6">Membrane</location>
        <topology evidence="6">Single-pass type I membrane protein</topology>
    </subcellularLocation>
</comment>
<dbReference type="GO" id="GO:0046331">
    <property type="term" value="P:lateral inhibition"/>
    <property type="evidence" value="ECO:0007669"/>
    <property type="project" value="UniProtKB-ARBA"/>
</dbReference>
<evidence type="ECO:0000256" key="5">
    <source>
        <dbReference type="PROSITE-ProRule" id="PRU00377"/>
    </source>
</evidence>
<gene>
    <name evidence="8" type="ORF">NQ315_010266</name>
</gene>
<comment type="caution">
    <text evidence="8">The sequence shown here is derived from an EMBL/GenBank/DDBJ whole genome shotgun (WGS) entry which is preliminary data.</text>
</comment>
<keyword evidence="6" id="KW-0812">Transmembrane</keyword>
<feature type="domain" description="DSL" evidence="7">
    <location>
        <begin position="30"/>
        <end position="74"/>
    </location>
</feature>
<keyword evidence="6" id="KW-1133">Transmembrane helix</keyword>
<feature type="disulfide bond" evidence="5">
    <location>
        <begin position="45"/>
        <end position="57"/>
    </location>
</feature>
<keyword evidence="3 6" id="KW-0677">Repeat</keyword>
<dbReference type="Proteomes" id="UP001159042">
    <property type="component" value="Unassembled WGS sequence"/>
</dbReference>
<evidence type="ECO:0000259" key="7">
    <source>
        <dbReference type="PROSITE" id="PS51051"/>
    </source>
</evidence>
<comment type="function">
    <text evidence="6">Putative Notch ligand involved in the mediation of Notch signaling.</text>
</comment>
<keyword evidence="1 6" id="KW-0217">Developmental protein</keyword>
<evidence type="ECO:0000256" key="4">
    <source>
        <dbReference type="ARBA" id="ARBA00023157"/>
    </source>
</evidence>
<dbReference type="SMART" id="SM00051">
    <property type="entry name" value="DSL"/>
    <property type="match status" value="1"/>
</dbReference>
<keyword evidence="9" id="KW-1185">Reference proteome</keyword>
<dbReference type="PROSITE" id="PS51051">
    <property type="entry name" value="DSL"/>
    <property type="match status" value="1"/>
</dbReference>
<dbReference type="InterPro" id="IPR001774">
    <property type="entry name" value="DSL"/>
</dbReference>
<organism evidence="8 9">
    <name type="scientific">Exocentrus adspersus</name>
    <dbReference type="NCBI Taxonomy" id="1586481"/>
    <lineage>
        <taxon>Eukaryota</taxon>
        <taxon>Metazoa</taxon>
        <taxon>Ecdysozoa</taxon>
        <taxon>Arthropoda</taxon>
        <taxon>Hexapoda</taxon>
        <taxon>Insecta</taxon>
        <taxon>Pterygota</taxon>
        <taxon>Neoptera</taxon>
        <taxon>Endopterygota</taxon>
        <taxon>Coleoptera</taxon>
        <taxon>Polyphaga</taxon>
        <taxon>Cucujiformia</taxon>
        <taxon>Chrysomeloidea</taxon>
        <taxon>Cerambycidae</taxon>
        <taxon>Lamiinae</taxon>
        <taxon>Acanthocinini</taxon>
        <taxon>Exocentrus</taxon>
    </lineage>
</organism>
<dbReference type="AlphaFoldDB" id="A0AAV8WBU1"/>
<evidence type="ECO:0000256" key="6">
    <source>
        <dbReference type="RuleBase" id="RU280815"/>
    </source>
</evidence>
<sequence length="101" mass="11622">MRQRWLDVGEKWTEDSHSSKYSTIRFEYRVTCSPNYYGKGCENFCRSRDDNFGHYSCSSSGERVCVAGWIGDYCSKPQCLPGCDEQHGHCSQPNECNKFPS</sequence>
<reference evidence="8 9" key="1">
    <citation type="journal article" date="2023" name="Insect Mol. Biol.">
        <title>Genome sequencing provides insights into the evolution of gene families encoding plant cell wall-degrading enzymes in longhorned beetles.</title>
        <authorList>
            <person name="Shin N.R."/>
            <person name="Okamura Y."/>
            <person name="Kirsch R."/>
            <person name="Pauchet Y."/>
        </authorList>
    </citation>
    <scope>NUCLEOTIDE SEQUENCE [LARGE SCALE GENOMIC DNA]</scope>
    <source>
        <strain evidence="8">EAD_L_NR</strain>
    </source>
</reference>
<dbReference type="FunFam" id="2.10.25.140:FF:000001">
    <property type="entry name" value="Delta-like protein"/>
    <property type="match status" value="1"/>
</dbReference>
<name>A0AAV8WBU1_9CUCU</name>
<protein>
    <recommendedName>
        <fullName evidence="6">Delta-like protein</fullName>
    </recommendedName>
</protein>
<dbReference type="GO" id="GO:0035282">
    <property type="term" value="P:segmentation"/>
    <property type="evidence" value="ECO:0007669"/>
    <property type="project" value="UniProtKB-ARBA"/>
</dbReference>
<dbReference type="GO" id="GO:0016020">
    <property type="term" value="C:membrane"/>
    <property type="evidence" value="ECO:0007669"/>
    <property type="project" value="UniProtKB-SubCell"/>
</dbReference>
<keyword evidence="6" id="KW-0732">Signal</keyword>
<dbReference type="GO" id="GO:0009952">
    <property type="term" value="P:anterior/posterior pattern specification"/>
    <property type="evidence" value="ECO:0007669"/>
    <property type="project" value="UniProtKB-ARBA"/>
</dbReference>
<evidence type="ECO:0000256" key="2">
    <source>
        <dbReference type="ARBA" id="ARBA00022536"/>
    </source>
</evidence>
<dbReference type="GO" id="GO:0048018">
    <property type="term" value="F:receptor ligand activity"/>
    <property type="evidence" value="ECO:0007669"/>
    <property type="project" value="UniProtKB-ARBA"/>
</dbReference>
<dbReference type="GO" id="GO:0007166">
    <property type="term" value="P:cell surface receptor signaling pathway"/>
    <property type="evidence" value="ECO:0007669"/>
    <property type="project" value="UniProtKB-ARBA"/>
</dbReference>